<name>A0A2A9NKJ2_9AGAR</name>
<sequence length="382" mass="43097">MSASTVDLEKFKPLIDTITNRPPYCSGIMSVRPGDVTVFYGKEKDARRINFSNCTNEELEQLFQACDPATFGLNEEDVYDETYRKAGKMDKENFSLTLDLESTGLKDAIRERLLGGTLAKRPIRAELYKLNEWAIDSANTTSSQDGPRVGYVALYSDVEHEVNMVTSGHRVTVTYNLYFDEPTVNPAANPISHGNTLDVTKLRSKLEKLLIDPEFLKEGANIGFGLNFQYPIESSPQKCTNLQDLENCLKGVDGEIMQVLKDLSLKPKLWLIVKVGADIVVLREKYGAKIIDSDSCSIRHGFVQLDFKVQWITKPEREFADKKFFMAFGNEAQLVHVYRDLAIIVPIGKPGARSCEIIQLEPPPQVIETEEYSAESELDWDY</sequence>
<dbReference type="EMBL" id="KZ302048">
    <property type="protein sequence ID" value="PFH48831.1"/>
    <property type="molecule type" value="Genomic_DNA"/>
</dbReference>
<reference evidence="1 2" key="1">
    <citation type="submission" date="2014-02" db="EMBL/GenBank/DDBJ databases">
        <title>Transposable element dynamics among asymbiotic and ectomycorrhizal Amanita fungi.</title>
        <authorList>
            <consortium name="DOE Joint Genome Institute"/>
            <person name="Hess J."/>
            <person name="Skrede I."/>
            <person name="Wolfe B."/>
            <person name="LaButti K."/>
            <person name="Ohm R.A."/>
            <person name="Grigoriev I.V."/>
            <person name="Pringle A."/>
        </authorList>
    </citation>
    <scope>NUCLEOTIDE SEQUENCE [LARGE SCALE GENOMIC DNA]</scope>
    <source>
        <strain evidence="1 2">SKay4041</strain>
    </source>
</reference>
<evidence type="ECO:0000313" key="1">
    <source>
        <dbReference type="EMBL" id="PFH48831.1"/>
    </source>
</evidence>
<dbReference type="OrthoDB" id="27483at2759"/>
<organism evidence="1 2">
    <name type="scientific">Amanita thiersii Skay4041</name>
    <dbReference type="NCBI Taxonomy" id="703135"/>
    <lineage>
        <taxon>Eukaryota</taxon>
        <taxon>Fungi</taxon>
        <taxon>Dikarya</taxon>
        <taxon>Basidiomycota</taxon>
        <taxon>Agaricomycotina</taxon>
        <taxon>Agaricomycetes</taxon>
        <taxon>Agaricomycetidae</taxon>
        <taxon>Agaricales</taxon>
        <taxon>Pluteineae</taxon>
        <taxon>Amanitaceae</taxon>
        <taxon>Amanita</taxon>
    </lineage>
</organism>
<proteinExistence type="predicted"/>
<dbReference type="PANTHER" id="PTHR33099:SF14">
    <property type="entry name" value="PROLYL 4-HYDROXYLASE ALPHA SUBUNIT FE(2+) 2OG DIOXYGENASE DOMAIN-CONTAINING PROTEIN"/>
    <property type="match status" value="1"/>
</dbReference>
<evidence type="ECO:0000313" key="2">
    <source>
        <dbReference type="Proteomes" id="UP000242287"/>
    </source>
</evidence>
<dbReference type="AlphaFoldDB" id="A0A2A9NKJ2"/>
<gene>
    <name evidence="1" type="ORF">AMATHDRAFT_5416</name>
</gene>
<dbReference type="Proteomes" id="UP000242287">
    <property type="component" value="Unassembled WGS sequence"/>
</dbReference>
<protein>
    <submittedName>
        <fullName evidence="1">Uncharacterized protein</fullName>
    </submittedName>
</protein>
<dbReference type="PANTHER" id="PTHR33099">
    <property type="entry name" value="FE2OG DIOXYGENASE DOMAIN-CONTAINING PROTEIN"/>
    <property type="match status" value="1"/>
</dbReference>
<keyword evidence="2" id="KW-1185">Reference proteome</keyword>
<accession>A0A2A9NKJ2</accession>